<reference evidence="7" key="1">
    <citation type="submission" date="2010-07" db="EMBL/GenBank/DDBJ databases">
        <title>The genome sequence of Gaeumannomyces graminis var. tritici strain R3-111a-1.</title>
        <authorList>
            <consortium name="The Broad Institute Genome Sequencing Platform"/>
            <person name="Ma L.-J."/>
            <person name="Dead R."/>
            <person name="Young S."/>
            <person name="Zeng Q."/>
            <person name="Koehrsen M."/>
            <person name="Alvarado L."/>
            <person name="Berlin A."/>
            <person name="Chapman S.B."/>
            <person name="Chen Z."/>
            <person name="Freedman E."/>
            <person name="Gellesch M."/>
            <person name="Goldberg J."/>
            <person name="Griggs A."/>
            <person name="Gujja S."/>
            <person name="Heilman E.R."/>
            <person name="Heiman D."/>
            <person name="Hepburn T."/>
            <person name="Howarth C."/>
            <person name="Jen D."/>
            <person name="Larson L."/>
            <person name="Mehta T."/>
            <person name="Neiman D."/>
            <person name="Pearson M."/>
            <person name="Roberts A."/>
            <person name="Saif S."/>
            <person name="Shea T."/>
            <person name="Shenoy N."/>
            <person name="Sisk P."/>
            <person name="Stolte C."/>
            <person name="Sykes S."/>
            <person name="Walk T."/>
            <person name="White J."/>
            <person name="Yandava C."/>
            <person name="Haas B."/>
            <person name="Nusbaum C."/>
            <person name="Birren B."/>
        </authorList>
    </citation>
    <scope>NUCLEOTIDE SEQUENCE [LARGE SCALE GENOMIC DNA]</scope>
    <source>
        <strain evidence="7">R3-111a-1</strain>
    </source>
</reference>
<evidence type="ECO:0000256" key="2">
    <source>
        <dbReference type="ARBA" id="ARBA00022801"/>
    </source>
</evidence>
<dbReference type="HOGENOM" id="CLU_068979_0_0_1"/>
<feature type="domain" description="Isochorismatase-like" evidence="4">
    <location>
        <begin position="100"/>
        <end position="300"/>
    </location>
</feature>
<dbReference type="VEuPathDB" id="FungiDB:GGTG_12040"/>
<evidence type="ECO:0000313" key="5">
    <source>
        <dbReference type="EMBL" id="EJT71019.1"/>
    </source>
</evidence>
<reference evidence="5" key="2">
    <citation type="submission" date="2010-07" db="EMBL/GenBank/DDBJ databases">
        <authorList>
            <consortium name="The Broad Institute Genome Sequencing Platform"/>
            <consortium name="Broad Institute Genome Sequencing Center for Infectious Disease"/>
            <person name="Ma L.-J."/>
            <person name="Dead R."/>
            <person name="Young S."/>
            <person name="Zeng Q."/>
            <person name="Koehrsen M."/>
            <person name="Alvarado L."/>
            <person name="Berlin A."/>
            <person name="Chapman S.B."/>
            <person name="Chen Z."/>
            <person name="Freedman E."/>
            <person name="Gellesch M."/>
            <person name="Goldberg J."/>
            <person name="Griggs A."/>
            <person name="Gujja S."/>
            <person name="Heilman E.R."/>
            <person name="Heiman D."/>
            <person name="Hepburn T."/>
            <person name="Howarth C."/>
            <person name="Jen D."/>
            <person name="Larson L."/>
            <person name="Mehta T."/>
            <person name="Neiman D."/>
            <person name="Pearson M."/>
            <person name="Roberts A."/>
            <person name="Saif S."/>
            <person name="Shea T."/>
            <person name="Shenoy N."/>
            <person name="Sisk P."/>
            <person name="Stolte C."/>
            <person name="Sykes S."/>
            <person name="Walk T."/>
            <person name="White J."/>
            <person name="Yandava C."/>
            <person name="Haas B."/>
            <person name="Nusbaum C."/>
            <person name="Birren B."/>
        </authorList>
    </citation>
    <scope>NUCLEOTIDE SEQUENCE</scope>
    <source>
        <strain evidence="5">R3-111a-1</strain>
    </source>
</reference>
<evidence type="ECO:0000313" key="6">
    <source>
        <dbReference type="EnsemblFungi" id="EJT71019"/>
    </source>
</evidence>
<proteinExistence type="inferred from homology"/>
<organism evidence="5">
    <name type="scientific">Gaeumannomyces tritici (strain R3-111a-1)</name>
    <name type="common">Wheat and barley take-all root rot fungus</name>
    <name type="synonym">Gaeumannomyces graminis var. tritici</name>
    <dbReference type="NCBI Taxonomy" id="644352"/>
    <lineage>
        <taxon>Eukaryota</taxon>
        <taxon>Fungi</taxon>
        <taxon>Dikarya</taxon>
        <taxon>Ascomycota</taxon>
        <taxon>Pezizomycotina</taxon>
        <taxon>Sordariomycetes</taxon>
        <taxon>Sordariomycetidae</taxon>
        <taxon>Magnaporthales</taxon>
        <taxon>Magnaporthaceae</taxon>
        <taxon>Gaeumannomyces</taxon>
    </lineage>
</organism>
<evidence type="ECO:0000259" key="4">
    <source>
        <dbReference type="Pfam" id="PF00857"/>
    </source>
</evidence>
<evidence type="ECO:0000256" key="1">
    <source>
        <dbReference type="ARBA" id="ARBA00006336"/>
    </source>
</evidence>
<feature type="signal peptide" evidence="3">
    <location>
        <begin position="1"/>
        <end position="23"/>
    </location>
</feature>
<dbReference type="GeneID" id="20352498"/>
<dbReference type="Pfam" id="PF00857">
    <property type="entry name" value="Isochorismatase"/>
    <property type="match status" value="1"/>
</dbReference>
<keyword evidence="3" id="KW-0732">Signal</keyword>
<sequence>MRFSPSWQPLAVALAAAVTPVLGQVYGTYSTFNAIAGNANSTDLALMGNHYNHWVLLSKNDTSRKSSWDLTRSARLPTPNPKTIPMLGQRESAIIEPSRSAFIIVDMQNFFLHPNMTPSASLGRNAVGPTINMIRAFRENGMKILWTNWGFDDHDLIISPPADLDGFSDDHTRATSFCSDMGSMTDADGKTVQLGKKLCRGAWNSRPYGDLDAEMVQGVEKGTDFYFNKNRISGLWGAQTPLGLFLQENGITTLFIGGVNSDQCVWGTLLDGYYKGFDMVYVPDCAATISPWYAEQMVRYNADLNGFLTNSTEIIAALGKK</sequence>
<dbReference type="InterPro" id="IPR000868">
    <property type="entry name" value="Isochorismatase-like_dom"/>
</dbReference>
<dbReference type="InterPro" id="IPR050272">
    <property type="entry name" value="Isochorismatase-like_hydrls"/>
</dbReference>
<dbReference type="PANTHER" id="PTHR43540">
    <property type="entry name" value="PEROXYUREIDOACRYLATE/UREIDOACRYLATE AMIDOHYDROLASE-RELATED"/>
    <property type="match status" value="1"/>
</dbReference>
<dbReference type="EnsemblFungi" id="EJT71019">
    <property type="protein sequence ID" value="EJT71019"/>
    <property type="gene ID" value="GGTG_12040"/>
</dbReference>
<dbReference type="AlphaFoldDB" id="J3PEW1"/>
<reference evidence="6" key="5">
    <citation type="submission" date="2018-04" db="UniProtKB">
        <authorList>
            <consortium name="EnsemblFungi"/>
        </authorList>
    </citation>
    <scope>IDENTIFICATION</scope>
    <source>
        <strain evidence="6">R3-111a-1</strain>
    </source>
</reference>
<dbReference type="InterPro" id="IPR036380">
    <property type="entry name" value="Isochorismatase-like_sf"/>
</dbReference>
<dbReference type="CDD" id="cd00431">
    <property type="entry name" value="cysteine_hydrolases"/>
    <property type="match status" value="1"/>
</dbReference>
<dbReference type="GO" id="GO:0016787">
    <property type="term" value="F:hydrolase activity"/>
    <property type="evidence" value="ECO:0007669"/>
    <property type="project" value="UniProtKB-KW"/>
</dbReference>
<dbReference type="STRING" id="644352.J3PEW1"/>
<dbReference type="SUPFAM" id="SSF52499">
    <property type="entry name" value="Isochorismatase-like hydrolases"/>
    <property type="match status" value="1"/>
</dbReference>
<accession>J3PEW1</accession>
<name>J3PEW1_GAET3</name>
<reference evidence="5" key="3">
    <citation type="submission" date="2010-09" db="EMBL/GenBank/DDBJ databases">
        <title>Annotation of Gaeumannomyces graminis var. tritici R3-111a-1.</title>
        <authorList>
            <consortium name="The Broad Institute Genome Sequencing Platform"/>
            <person name="Ma L.-J."/>
            <person name="Dead R."/>
            <person name="Young S.K."/>
            <person name="Zeng Q."/>
            <person name="Gargeya S."/>
            <person name="Fitzgerald M."/>
            <person name="Haas B."/>
            <person name="Abouelleil A."/>
            <person name="Alvarado L."/>
            <person name="Arachchi H.M."/>
            <person name="Berlin A."/>
            <person name="Brown A."/>
            <person name="Chapman S.B."/>
            <person name="Chen Z."/>
            <person name="Dunbar C."/>
            <person name="Freedman E."/>
            <person name="Gearin G."/>
            <person name="Gellesch M."/>
            <person name="Goldberg J."/>
            <person name="Griggs A."/>
            <person name="Gujja S."/>
            <person name="Heiman D."/>
            <person name="Howarth C."/>
            <person name="Larson L."/>
            <person name="Lui A."/>
            <person name="MacDonald P.J.P."/>
            <person name="Mehta T."/>
            <person name="Montmayeur A."/>
            <person name="Murphy C."/>
            <person name="Neiman D."/>
            <person name="Pearson M."/>
            <person name="Priest M."/>
            <person name="Roberts A."/>
            <person name="Saif S."/>
            <person name="Shea T."/>
            <person name="Shenoy N."/>
            <person name="Sisk P."/>
            <person name="Stolte C."/>
            <person name="Sykes S."/>
            <person name="Yandava C."/>
            <person name="Wortman J."/>
            <person name="Nusbaum C."/>
            <person name="Birren B."/>
        </authorList>
    </citation>
    <scope>NUCLEOTIDE SEQUENCE</scope>
    <source>
        <strain evidence="5">R3-111a-1</strain>
    </source>
</reference>
<keyword evidence="7" id="KW-1185">Reference proteome</keyword>
<feature type="chain" id="PRO_5015095317" description="Isochorismatase-like domain-containing protein" evidence="3">
    <location>
        <begin position="24"/>
        <end position="321"/>
    </location>
</feature>
<dbReference type="EMBL" id="GL385401">
    <property type="protein sequence ID" value="EJT71019.1"/>
    <property type="molecule type" value="Genomic_DNA"/>
</dbReference>
<dbReference type="PANTHER" id="PTHR43540:SF9">
    <property type="entry name" value="FAMILY HYDROLASE, PUTATIVE (AFU_ORTHOLOGUE AFUA_2G08700)-RELATED"/>
    <property type="match status" value="1"/>
</dbReference>
<protein>
    <recommendedName>
        <fullName evidence="4">Isochorismatase-like domain-containing protein</fullName>
    </recommendedName>
</protein>
<dbReference type="Gene3D" id="3.40.50.850">
    <property type="entry name" value="Isochorismatase-like"/>
    <property type="match status" value="1"/>
</dbReference>
<comment type="similarity">
    <text evidence="1">Belongs to the isochorismatase family.</text>
</comment>
<dbReference type="OrthoDB" id="167809at2759"/>
<dbReference type="Proteomes" id="UP000006039">
    <property type="component" value="Unassembled WGS sequence"/>
</dbReference>
<reference evidence="6" key="4">
    <citation type="journal article" date="2015" name="G3 (Bethesda)">
        <title>Genome sequences of three phytopathogenic species of the Magnaporthaceae family of fungi.</title>
        <authorList>
            <person name="Okagaki L.H."/>
            <person name="Nunes C.C."/>
            <person name="Sailsbery J."/>
            <person name="Clay B."/>
            <person name="Brown D."/>
            <person name="John T."/>
            <person name="Oh Y."/>
            <person name="Young N."/>
            <person name="Fitzgerald M."/>
            <person name="Haas B.J."/>
            <person name="Zeng Q."/>
            <person name="Young S."/>
            <person name="Adiconis X."/>
            <person name="Fan L."/>
            <person name="Levin J.Z."/>
            <person name="Mitchell T.K."/>
            <person name="Okubara P.A."/>
            <person name="Farman M.L."/>
            <person name="Kohn L.M."/>
            <person name="Birren B."/>
            <person name="Ma L.-J."/>
            <person name="Dean R.A."/>
        </authorList>
    </citation>
    <scope>NUCLEOTIDE SEQUENCE</scope>
    <source>
        <strain evidence="6">R3-111a-1</strain>
    </source>
</reference>
<gene>
    <name evidence="6" type="primary">20352498</name>
    <name evidence="5" type="ORF">GGTG_12040</name>
</gene>
<dbReference type="eggNOG" id="ENOG502S0MF">
    <property type="taxonomic scope" value="Eukaryota"/>
</dbReference>
<dbReference type="RefSeq" id="XP_009228197.1">
    <property type="nucleotide sequence ID" value="XM_009229933.1"/>
</dbReference>
<keyword evidence="2" id="KW-0378">Hydrolase</keyword>
<evidence type="ECO:0000313" key="7">
    <source>
        <dbReference type="Proteomes" id="UP000006039"/>
    </source>
</evidence>
<evidence type="ECO:0000256" key="3">
    <source>
        <dbReference type="SAM" id="SignalP"/>
    </source>
</evidence>